<keyword evidence="1" id="KW-0175">Coiled coil</keyword>
<evidence type="ECO:0000256" key="1">
    <source>
        <dbReference type="SAM" id="Coils"/>
    </source>
</evidence>
<dbReference type="EMBL" id="RKHR01000004">
    <property type="protein sequence ID" value="ROS01201.1"/>
    <property type="molecule type" value="Genomic_DNA"/>
</dbReference>
<gene>
    <name evidence="2" type="ORF">EDC56_1629</name>
</gene>
<accession>A0A3N2DN14</accession>
<comment type="caution">
    <text evidence="2">The sequence shown here is derived from an EMBL/GenBank/DDBJ whole genome shotgun (WGS) entry which is preliminary data.</text>
</comment>
<reference evidence="2 3" key="1">
    <citation type="submission" date="2018-11" db="EMBL/GenBank/DDBJ databases">
        <title>Genomic Encyclopedia of Type Strains, Phase IV (KMG-IV): sequencing the most valuable type-strain genomes for metagenomic binning, comparative biology and taxonomic classification.</title>
        <authorList>
            <person name="Goeker M."/>
        </authorList>
    </citation>
    <scope>NUCLEOTIDE SEQUENCE [LARGE SCALE GENOMIC DNA]</scope>
    <source>
        <strain evidence="2 3">DSM 100316</strain>
    </source>
</reference>
<protein>
    <recommendedName>
        <fullName evidence="4">AraC family transcriptional regulator</fullName>
    </recommendedName>
</protein>
<feature type="coiled-coil region" evidence="1">
    <location>
        <begin position="55"/>
        <end position="82"/>
    </location>
</feature>
<dbReference type="OrthoDB" id="5395931at2"/>
<dbReference type="AlphaFoldDB" id="A0A3N2DN14"/>
<evidence type="ECO:0008006" key="4">
    <source>
        <dbReference type="Google" id="ProtNLM"/>
    </source>
</evidence>
<dbReference type="Proteomes" id="UP000275394">
    <property type="component" value="Unassembled WGS sequence"/>
</dbReference>
<organism evidence="2 3">
    <name type="scientific">Sinobacterium caligoides</name>
    <dbReference type="NCBI Taxonomy" id="933926"/>
    <lineage>
        <taxon>Bacteria</taxon>
        <taxon>Pseudomonadati</taxon>
        <taxon>Pseudomonadota</taxon>
        <taxon>Gammaproteobacteria</taxon>
        <taxon>Cellvibrionales</taxon>
        <taxon>Spongiibacteraceae</taxon>
        <taxon>Sinobacterium</taxon>
    </lineage>
</organism>
<proteinExistence type="predicted"/>
<name>A0A3N2DN14_9GAMM</name>
<dbReference type="RefSeq" id="WP_148059355.1">
    <property type="nucleotide sequence ID" value="NZ_RKHR01000004.1"/>
</dbReference>
<evidence type="ECO:0000313" key="3">
    <source>
        <dbReference type="Proteomes" id="UP000275394"/>
    </source>
</evidence>
<sequence length="201" mass="22490">MSGVTPLLMLLRLCLGGFLIACFFLPSLCWSDDGDALQFGKEKVQSVELDARVAIKKLSEDIQGLKDEVIDLNKDVRLMEERILFPTTTKYSVFLSISGGEYFKIESVKLKIDGKLVTTHLYSEKQRMALSRGGIQKLYVTNLNQGKHSATAFFTGVGPDGRAYKRAKSLEFEKSPAGQYLEISIADDANIQEPIFALRQW</sequence>
<keyword evidence="3" id="KW-1185">Reference proteome</keyword>
<evidence type="ECO:0000313" key="2">
    <source>
        <dbReference type="EMBL" id="ROS01201.1"/>
    </source>
</evidence>